<protein>
    <recommendedName>
        <fullName evidence="3">YqzE family protein</fullName>
    </recommendedName>
</protein>
<dbReference type="EMBL" id="LWMH01000002">
    <property type="protein sequence ID" value="KZS44032.1"/>
    <property type="molecule type" value="Genomic_DNA"/>
</dbReference>
<keyword evidence="2" id="KW-1185">Reference proteome</keyword>
<evidence type="ECO:0008006" key="3">
    <source>
        <dbReference type="Google" id="ProtNLM"/>
    </source>
</evidence>
<dbReference type="KEGG" id="pglu:A3958_00840"/>
<reference evidence="1" key="1">
    <citation type="journal article" date="2016" name="Genome Announc.">
        <title>Draft genomes of two strains of Paenibacillus glucanolyticus with capability to degrade lignocellulose.</title>
        <authorList>
            <person name="Mathews S.L."/>
            <person name="Pawlak J."/>
            <person name="Grunden A.M."/>
        </authorList>
    </citation>
    <scope>NUCLEOTIDE SEQUENCE [LARGE SCALE GENOMIC DNA]</scope>
    <source>
        <strain evidence="1">SLM1</strain>
    </source>
</reference>
<proteinExistence type="predicted"/>
<comment type="caution">
    <text evidence="1">The sequence shown here is derived from an EMBL/GenBank/DDBJ whole genome shotgun (WGS) entry which is preliminary data.</text>
</comment>
<dbReference type="InterPro" id="IPR025622">
    <property type="entry name" value="YqzE"/>
</dbReference>
<dbReference type="RefSeq" id="WP_006211646.1">
    <property type="nucleotide sequence ID" value="NZ_CBCSBX010000008.1"/>
</dbReference>
<sequence>MASGDELIKYITERVVHYIDTPKDIRRKARVKESWTTRWFGMIPFSMSLWKEDVTSKRKKRQK</sequence>
<dbReference type="OrthoDB" id="2691835at2"/>
<gene>
    <name evidence="1" type="ORF">AWU65_28580</name>
</gene>
<dbReference type="STRING" id="59843.A3958_00840"/>
<name>A0A163EUU4_9BACL</name>
<dbReference type="Pfam" id="PF14038">
    <property type="entry name" value="YqzE"/>
    <property type="match status" value="1"/>
</dbReference>
<evidence type="ECO:0000313" key="1">
    <source>
        <dbReference type="EMBL" id="KZS44032.1"/>
    </source>
</evidence>
<dbReference type="AlphaFoldDB" id="A0A163EUU4"/>
<organism evidence="1 2">
    <name type="scientific">Paenibacillus glucanolyticus</name>
    <dbReference type="NCBI Taxonomy" id="59843"/>
    <lineage>
        <taxon>Bacteria</taxon>
        <taxon>Bacillati</taxon>
        <taxon>Bacillota</taxon>
        <taxon>Bacilli</taxon>
        <taxon>Bacillales</taxon>
        <taxon>Paenibacillaceae</taxon>
        <taxon>Paenibacillus</taxon>
    </lineage>
</organism>
<accession>A0A163EUU4</accession>
<evidence type="ECO:0000313" key="2">
    <source>
        <dbReference type="Proteomes" id="UP000076796"/>
    </source>
</evidence>
<dbReference type="GeneID" id="97554398"/>
<dbReference type="Proteomes" id="UP000076796">
    <property type="component" value="Unassembled WGS sequence"/>
</dbReference>